<gene>
    <name evidence="1" type="ORF">SRB5_54060</name>
</gene>
<sequence>MTSTYTGGGGEWTQLDEYLWHTCDILADLIEDRLDQRALVPTFARVDAGDRVLASGPAQRLTWRGYGNGSYTHSNVMALGGPAFVIGTMVGNAIGNNARKRAAENAAQPRWIPDGVGEVSITTRKVYFGHPETWLDLHWDSLDQIDLIAPEFFQTTFRNSNAGNQSLSVQIHSPWASLIFVLAALTSFPAHPRLLGHGWLPPDFESRCTAMGRPCRPAPGLVIERATRGPR</sequence>
<keyword evidence="2" id="KW-1185">Reference proteome</keyword>
<dbReference type="Proteomes" id="UP000466345">
    <property type="component" value="Unassembled WGS sequence"/>
</dbReference>
<dbReference type="EMBL" id="WEGJ01000030">
    <property type="protein sequence ID" value="MQY15227.1"/>
    <property type="molecule type" value="Genomic_DNA"/>
</dbReference>
<comment type="caution">
    <text evidence="1">The sequence shown here is derived from an EMBL/GenBank/DDBJ whole genome shotgun (WGS) entry which is preliminary data.</text>
</comment>
<protein>
    <submittedName>
        <fullName evidence="1">Uncharacterized protein</fullName>
    </submittedName>
</protein>
<dbReference type="RefSeq" id="WP_228390474.1">
    <property type="nucleotide sequence ID" value="NZ_WEGJ01000030.1"/>
</dbReference>
<proteinExistence type="predicted"/>
<name>A0A7K0CP04_9ACTN</name>
<evidence type="ECO:0000313" key="1">
    <source>
        <dbReference type="EMBL" id="MQY15227.1"/>
    </source>
</evidence>
<accession>A0A7K0CP04</accession>
<reference evidence="1 2" key="1">
    <citation type="submission" date="2019-10" db="EMBL/GenBank/DDBJ databases">
        <title>Streptomyces smaragdinus sp. nov. and Streptomyces fabii sp. nov., isolated from the gut of fungus growing-termite Macrotermes natalensis.</title>
        <authorList>
            <person name="Schwitalla J."/>
            <person name="Benndorf R."/>
            <person name="Martin K."/>
            <person name="De Beer W."/>
            <person name="Kaster A.-K."/>
            <person name="Vollmers J."/>
            <person name="Poulsen M."/>
            <person name="Beemelmanns C."/>
        </authorList>
    </citation>
    <scope>NUCLEOTIDE SEQUENCE [LARGE SCALE GENOMIC DNA]</scope>
    <source>
        <strain evidence="1 2">RB5</strain>
    </source>
</reference>
<dbReference type="AlphaFoldDB" id="A0A7K0CP04"/>
<organism evidence="1 2">
    <name type="scientific">Streptomyces smaragdinus</name>
    <dbReference type="NCBI Taxonomy" id="2585196"/>
    <lineage>
        <taxon>Bacteria</taxon>
        <taxon>Bacillati</taxon>
        <taxon>Actinomycetota</taxon>
        <taxon>Actinomycetes</taxon>
        <taxon>Kitasatosporales</taxon>
        <taxon>Streptomycetaceae</taxon>
        <taxon>Streptomyces</taxon>
    </lineage>
</organism>
<evidence type="ECO:0000313" key="2">
    <source>
        <dbReference type="Proteomes" id="UP000466345"/>
    </source>
</evidence>